<accession>A0AA36HCU3</accession>
<comment type="caution">
    <text evidence="1">The sequence shown here is derived from an EMBL/GenBank/DDBJ whole genome shotgun (WGS) entry which is preliminary data.</text>
</comment>
<evidence type="ECO:0000313" key="2">
    <source>
        <dbReference type="Proteomes" id="UP001176961"/>
    </source>
</evidence>
<dbReference type="AlphaFoldDB" id="A0AA36HCU3"/>
<dbReference type="Gene3D" id="1.25.10.10">
    <property type="entry name" value="Leucine-rich Repeat Variant"/>
    <property type="match status" value="1"/>
</dbReference>
<gene>
    <name evidence="1" type="ORF">CYNAS_LOCUS20369</name>
</gene>
<proteinExistence type="predicted"/>
<reference evidence="1" key="1">
    <citation type="submission" date="2023-07" db="EMBL/GenBank/DDBJ databases">
        <authorList>
            <consortium name="CYATHOMIX"/>
        </authorList>
    </citation>
    <scope>NUCLEOTIDE SEQUENCE</scope>
    <source>
        <strain evidence="1">N/A</strain>
    </source>
</reference>
<dbReference type="InterPro" id="IPR011989">
    <property type="entry name" value="ARM-like"/>
</dbReference>
<protein>
    <submittedName>
        <fullName evidence="1">Uncharacterized protein</fullName>
    </submittedName>
</protein>
<keyword evidence="2" id="KW-1185">Reference proteome</keyword>
<evidence type="ECO:0000313" key="1">
    <source>
        <dbReference type="EMBL" id="CAJ0608386.1"/>
    </source>
</evidence>
<dbReference type="SUPFAM" id="SSF48371">
    <property type="entry name" value="ARM repeat"/>
    <property type="match status" value="1"/>
</dbReference>
<dbReference type="EMBL" id="CATQJL010000316">
    <property type="protein sequence ID" value="CAJ0608386.1"/>
    <property type="molecule type" value="Genomic_DNA"/>
</dbReference>
<sequence length="569" mass="63909">MVANSALADQLKQLFERCSTMEELPHSFDDTLIDHLIEKIDLTDTRLVDFIKSSFSTTNFESAASVVVSLLLRLYTKHCKTLAGDSDASVRDQLARTEVLLDQDRPARVISDLFTLYITCYHSRDQGEWDNVVFWAVTQLSNEKLSIFVRRLIEDFLCLIEDADIVQLFLASVAELFCCTDSAFIMNGTARILLKFADQLSSAQIGLIIEAVQTGDLLGDTVYQLAAKLRPEMGLLDDLSLSKWRNETARCQTIMKLILQPPRRRDVSDLIAAVLLSPCVKLGSFVDVIEFLSDKELKEYLTSMCRILTDRRRAPLSDLQRMMSKLPGRLDLPEVAIVLESCFERLLDSPCLLEELCKGYGNDCLASPSLASIHDKLAVEITKAVSHSDWEVRDTVVEIAAAVPCFRPMLGPLTPLVKFDPSPYVRAAALRCLILDSQYHQDELPQLCESVVLLDADAEPRLVAIRYLQGTLATNIRHVFRILPKAIEDTDDEIRRIMIDMCPSLLVVEEYAADTAKELQEWTEDAEIGAAVREVLGEVTAERPDPVEHILADMMNALRVTIDDTIDCY</sequence>
<dbReference type="Proteomes" id="UP001176961">
    <property type="component" value="Unassembled WGS sequence"/>
</dbReference>
<organism evidence="1 2">
    <name type="scientific">Cylicocyclus nassatus</name>
    <name type="common">Nematode worm</name>
    <dbReference type="NCBI Taxonomy" id="53992"/>
    <lineage>
        <taxon>Eukaryota</taxon>
        <taxon>Metazoa</taxon>
        <taxon>Ecdysozoa</taxon>
        <taxon>Nematoda</taxon>
        <taxon>Chromadorea</taxon>
        <taxon>Rhabditida</taxon>
        <taxon>Rhabditina</taxon>
        <taxon>Rhabditomorpha</taxon>
        <taxon>Strongyloidea</taxon>
        <taxon>Strongylidae</taxon>
        <taxon>Cylicocyclus</taxon>
    </lineage>
</organism>
<name>A0AA36HCU3_CYLNA</name>
<dbReference type="InterPro" id="IPR016024">
    <property type="entry name" value="ARM-type_fold"/>
</dbReference>